<dbReference type="AlphaFoldDB" id="A0A4Y4DMF4"/>
<evidence type="ECO:0000313" key="3">
    <source>
        <dbReference type="EMBL" id="GED06519.1"/>
    </source>
</evidence>
<dbReference type="SUPFAM" id="SSF54909">
    <property type="entry name" value="Dimeric alpha+beta barrel"/>
    <property type="match status" value="1"/>
</dbReference>
<keyword evidence="4" id="KW-1185">Reference proteome</keyword>
<dbReference type="RefSeq" id="WP_141364670.1">
    <property type="nucleotide sequence ID" value="NZ_BAAAJL010000013.1"/>
</dbReference>
<evidence type="ECO:0000256" key="1">
    <source>
        <dbReference type="ARBA" id="ARBA00007689"/>
    </source>
</evidence>
<gene>
    <name evidence="3" type="ORF">AUR04nite_20510</name>
</gene>
<dbReference type="OrthoDB" id="8968203at2"/>
<dbReference type="InterPro" id="IPR005545">
    <property type="entry name" value="YCII"/>
</dbReference>
<sequence length="100" mass="10952">MTVFAVEYVYAENSTELRNEHRPKHREYLGGFLAEDASVRLLASGPTPANDGALLIMAAQSEEELVKVLDNDPFKLSGAVAKSILTEWNPVTGLLNEYAS</sequence>
<comment type="similarity">
    <text evidence="1">Belongs to the YciI family.</text>
</comment>
<dbReference type="Pfam" id="PF03795">
    <property type="entry name" value="YCII"/>
    <property type="match status" value="1"/>
</dbReference>
<dbReference type="InterPro" id="IPR011008">
    <property type="entry name" value="Dimeric_a/b-barrel"/>
</dbReference>
<reference evidence="3 4" key="1">
    <citation type="submission" date="2019-06" db="EMBL/GenBank/DDBJ databases">
        <title>Whole genome shotgun sequence of Glutamicibacter uratoxydans NBRC 15515.</title>
        <authorList>
            <person name="Hosoyama A."/>
            <person name="Uohara A."/>
            <person name="Ohji S."/>
            <person name="Ichikawa N."/>
        </authorList>
    </citation>
    <scope>NUCLEOTIDE SEQUENCE [LARGE SCALE GENOMIC DNA]</scope>
    <source>
        <strain evidence="3 4">NBRC 15515</strain>
    </source>
</reference>
<dbReference type="EMBL" id="BJNY01000011">
    <property type="protein sequence ID" value="GED06519.1"/>
    <property type="molecule type" value="Genomic_DNA"/>
</dbReference>
<organism evidence="3 4">
    <name type="scientific">Glutamicibacter uratoxydans</name>
    <name type="common">Arthrobacter uratoxydans</name>
    <dbReference type="NCBI Taxonomy" id="43667"/>
    <lineage>
        <taxon>Bacteria</taxon>
        <taxon>Bacillati</taxon>
        <taxon>Actinomycetota</taxon>
        <taxon>Actinomycetes</taxon>
        <taxon>Micrococcales</taxon>
        <taxon>Micrococcaceae</taxon>
        <taxon>Glutamicibacter</taxon>
    </lineage>
</organism>
<evidence type="ECO:0000313" key="4">
    <source>
        <dbReference type="Proteomes" id="UP000316612"/>
    </source>
</evidence>
<dbReference type="Gene3D" id="3.30.70.1060">
    <property type="entry name" value="Dimeric alpha+beta barrel"/>
    <property type="match status" value="1"/>
</dbReference>
<name>A0A4Y4DMF4_GLUUR</name>
<protein>
    <recommendedName>
        <fullName evidence="2">YCII-related domain-containing protein</fullName>
    </recommendedName>
</protein>
<proteinExistence type="inferred from homology"/>
<dbReference type="Proteomes" id="UP000316612">
    <property type="component" value="Unassembled WGS sequence"/>
</dbReference>
<feature type="domain" description="YCII-related" evidence="2">
    <location>
        <begin position="5"/>
        <end position="89"/>
    </location>
</feature>
<comment type="caution">
    <text evidence="3">The sequence shown here is derived from an EMBL/GenBank/DDBJ whole genome shotgun (WGS) entry which is preliminary data.</text>
</comment>
<accession>A0A4Y4DMF4</accession>
<evidence type="ECO:0000259" key="2">
    <source>
        <dbReference type="Pfam" id="PF03795"/>
    </source>
</evidence>